<name>A0A4Q2R6C8_9HYPH</name>
<sequence>MSPTMTRLGLVVATPPPAEGPDALVCVPAASFGDWEAVAAGAVAAWERRWLLIESAPMRHRDEARADLHDAVASALVAAAIAGVDAQGAPEDVGF</sequence>
<evidence type="ECO:0000313" key="2">
    <source>
        <dbReference type="Proteomes" id="UP000289411"/>
    </source>
</evidence>
<proteinExistence type="predicted"/>
<gene>
    <name evidence="1" type="ORF">D3272_22715</name>
</gene>
<reference evidence="1 2" key="2">
    <citation type="submission" date="2019-02" db="EMBL/GenBank/DDBJ databases">
        <title>'Lichenibacterium ramalinii' gen. nov. sp. nov., 'Lichenibacterium minor' gen. nov. sp. nov.</title>
        <authorList>
            <person name="Pankratov T."/>
        </authorList>
    </citation>
    <scope>NUCLEOTIDE SEQUENCE [LARGE SCALE GENOMIC DNA]</scope>
    <source>
        <strain evidence="1 2">RmlP001</strain>
    </source>
</reference>
<dbReference type="EMBL" id="QYBC01000023">
    <property type="protein sequence ID" value="RYB02136.1"/>
    <property type="molecule type" value="Genomic_DNA"/>
</dbReference>
<dbReference type="AlphaFoldDB" id="A0A4Q2R6C8"/>
<organism evidence="1 2">
    <name type="scientific">Lichenibacterium ramalinae</name>
    <dbReference type="NCBI Taxonomy" id="2316527"/>
    <lineage>
        <taxon>Bacteria</taxon>
        <taxon>Pseudomonadati</taxon>
        <taxon>Pseudomonadota</taxon>
        <taxon>Alphaproteobacteria</taxon>
        <taxon>Hyphomicrobiales</taxon>
        <taxon>Lichenihabitantaceae</taxon>
        <taxon>Lichenibacterium</taxon>
    </lineage>
</organism>
<accession>A0A4Q2R6C8</accession>
<protein>
    <submittedName>
        <fullName evidence="1">Uncharacterized protein</fullName>
    </submittedName>
</protein>
<evidence type="ECO:0000313" key="1">
    <source>
        <dbReference type="EMBL" id="RYB02136.1"/>
    </source>
</evidence>
<comment type="caution">
    <text evidence="1">The sequence shown here is derived from an EMBL/GenBank/DDBJ whole genome shotgun (WGS) entry which is preliminary data.</text>
</comment>
<reference evidence="1 2" key="1">
    <citation type="submission" date="2018-09" db="EMBL/GenBank/DDBJ databases">
        <authorList>
            <person name="Grouzdev D.S."/>
            <person name="Krutkina M.S."/>
        </authorList>
    </citation>
    <scope>NUCLEOTIDE SEQUENCE [LARGE SCALE GENOMIC DNA]</scope>
    <source>
        <strain evidence="1 2">RmlP001</strain>
    </source>
</reference>
<dbReference type="Proteomes" id="UP000289411">
    <property type="component" value="Unassembled WGS sequence"/>
</dbReference>
<keyword evidence="2" id="KW-1185">Reference proteome</keyword>